<gene>
    <name evidence="1" type="ORF">QFC19_005193</name>
</gene>
<comment type="caution">
    <text evidence="1">The sequence shown here is derived from an EMBL/GenBank/DDBJ whole genome shotgun (WGS) entry which is preliminary data.</text>
</comment>
<protein>
    <submittedName>
        <fullName evidence="1">Uncharacterized protein</fullName>
    </submittedName>
</protein>
<evidence type="ECO:0000313" key="2">
    <source>
        <dbReference type="Proteomes" id="UP001241377"/>
    </source>
</evidence>
<keyword evidence="2" id="KW-1185">Reference proteome</keyword>
<reference evidence="1" key="1">
    <citation type="submission" date="2023-04" db="EMBL/GenBank/DDBJ databases">
        <title>Draft Genome sequencing of Naganishia species isolated from polar environments using Oxford Nanopore Technology.</title>
        <authorList>
            <person name="Leo P."/>
            <person name="Venkateswaran K."/>
        </authorList>
    </citation>
    <scope>NUCLEOTIDE SEQUENCE</scope>
    <source>
        <strain evidence="1">MNA-CCFEE 5261</strain>
    </source>
</reference>
<organism evidence="1 2">
    <name type="scientific">Naganishia cerealis</name>
    <dbReference type="NCBI Taxonomy" id="610337"/>
    <lineage>
        <taxon>Eukaryota</taxon>
        <taxon>Fungi</taxon>
        <taxon>Dikarya</taxon>
        <taxon>Basidiomycota</taxon>
        <taxon>Agaricomycotina</taxon>
        <taxon>Tremellomycetes</taxon>
        <taxon>Filobasidiales</taxon>
        <taxon>Filobasidiaceae</taxon>
        <taxon>Naganishia</taxon>
    </lineage>
</organism>
<dbReference type="EMBL" id="JASBWR010000058">
    <property type="protein sequence ID" value="KAJ9101420.1"/>
    <property type="molecule type" value="Genomic_DNA"/>
</dbReference>
<proteinExistence type="predicted"/>
<name>A0ACC2VQR1_9TREE</name>
<sequence length="386" mass="43856">MSENLKRAESLFNRIMKQNASISNPSLTRTAGDGPTGGNGNGGGRQSGHHHHKYKSHKNTNRHHHYNYSTQSGTSNANSNVTAALPKKDPIKAADDTIAKIPSDHHILPYCWTIWYHSRSKPKKETDEDPKEETPAPVGVDTYLYLTKEIEFLDVNSLDKSNLVTSIGSIEQLWVSLSSIKKTYHLPIGTELLVFKSGINPVWEDPINAKGGRWVFRFNRRYNLPAEQTNVDSIKSLRQRSSLIWERLLLKTMTGSIIPDGDYTPEVQDILINDITGLVLSVRKDDDIISIWNANLNFNKKKPSDDDDKKKLTSFQARRIICDLILRVVREVDLIMTGSNDVFTVDTGSNERVQGVSFEYRMHADSNNPVPEKYGRRYKQHRQEEE</sequence>
<accession>A0ACC2VQR1</accession>
<dbReference type="Proteomes" id="UP001241377">
    <property type="component" value="Unassembled WGS sequence"/>
</dbReference>
<evidence type="ECO:0000313" key="1">
    <source>
        <dbReference type="EMBL" id="KAJ9101420.1"/>
    </source>
</evidence>